<evidence type="ECO:0000256" key="2">
    <source>
        <dbReference type="ARBA" id="ARBA00022475"/>
    </source>
</evidence>
<feature type="compositionally biased region" description="Basic and acidic residues" evidence="6">
    <location>
        <begin position="320"/>
        <end position="346"/>
    </location>
</feature>
<reference evidence="8 9" key="1">
    <citation type="submission" date="2014-05" db="EMBL/GenBank/DDBJ databases">
        <title>Cellulosimicrobium funkei U11 genome.</title>
        <authorList>
            <person name="Hu C."/>
            <person name="Gong Y."/>
            <person name="Wan W."/>
            <person name="Jiang M."/>
        </authorList>
    </citation>
    <scope>NUCLEOTIDE SEQUENCE [LARGE SCALE GENOMIC DNA]</scope>
    <source>
        <strain evidence="8 9">U11</strain>
    </source>
</reference>
<keyword evidence="3 7" id="KW-0812">Transmembrane</keyword>
<dbReference type="GO" id="GO:0005886">
    <property type="term" value="C:plasma membrane"/>
    <property type="evidence" value="ECO:0007669"/>
    <property type="project" value="UniProtKB-SubCell"/>
</dbReference>
<evidence type="ECO:0000313" key="8">
    <source>
        <dbReference type="EMBL" id="KLN34151.1"/>
    </source>
</evidence>
<evidence type="ECO:0000256" key="7">
    <source>
        <dbReference type="SAM" id="Phobius"/>
    </source>
</evidence>
<feature type="compositionally biased region" description="Basic and acidic residues" evidence="6">
    <location>
        <begin position="382"/>
        <end position="391"/>
    </location>
</feature>
<feature type="transmembrane region" description="Helical" evidence="7">
    <location>
        <begin position="214"/>
        <end position="233"/>
    </location>
</feature>
<feature type="region of interest" description="Disordered" evidence="6">
    <location>
        <begin position="319"/>
        <end position="391"/>
    </location>
</feature>
<evidence type="ECO:0000256" key="5">
    <source>
        <dbReference type="ARBA" id="ARBA00023136"/>
    </source>
</evidence>
<keyword evidence="5 7" id="KW-0472">Membrane</keyword>
<name>A0A0H2KL22_9MICO</name>
<feature type="region of interest" description="Disordered" evidence="6">
    <location>
        <begin position="1"/>
        <end position="37"/>
    </location>
</feature>
<comment type="caution">
    <text evidence="8">The sequence shown here is derived from an EMBL/GenBank/DDBJ whole genome shotgun (WGS) entry which is preliminary data.</text>
</comment>
<feature type="compositionally biased region" description="Basic and acidic residues" evidence="6">
    <location>
        <begin position="17"/>
        <end position="37"/>
    </location>
</feature>
<keyword evidence="2" id="KW-1003">Cell membrane</keyword>
<sequence>MTESSSGRRASETAADAEARPAPDAERKPDSPTDLHKPSWGFALKGAVREFMDDQCTDLAAALTYYAVLASAPALLALVSLLGLVGDGEKAVDSVLTSVEGVVPSTTLDMIEPLVEQAANTDKAGFALVIGVVLALWSASGYVGAFARSMNRIYEVEEGRPIWKLRPVMLGVTVITVILAGLVVASLVLSGPIARQVGELVGLGDTAIAVWQVAKWPVALLLVVILVALLYHLTPNVKQPKFRWVSPGAILAILVWVVASAGFGLYLGSGFSSYGATYGTLAGVIIFLLWLWLTNLALLLGAELDAEVERSRELQGGLEAEERLQLPPRDTRASDKKAAKREEAVEQARALRQSGGHSADADTDDRDGGPARETGRGSARAEGGDADRRDV</sequence>
<dbReference type="Pfam" id="PF03631">
    <property type="entry name" value="Virul_fac_BrkB"/>
    <property type="match status" value="1"/>
</dbReference>
<dbReference type="AlphaFoldDB" id="A0A0H2KL22"/>
<feature type="transmembrane region" description="Helical" evidence="7">
    <location>
        <begin position="124"/>
        <end position="147"/>
    </location>
</feature>
<feature type="transmembrane region" description="Helical" evidence="7">
    <location>
        <begin position="245"/>
        <end position="266"/>
    </location>
</feature>
<dbReference type="Proteomes" id="UP000035265">
    <property type="component" value="Unassembled WGS sequence"/>
</dbReference>
<keyword evidence="9" id="KW-1185">Reference proteome</keyword>
<organism evidence="8 9">
    <name type="scientific">Cellulosimicrobium funkei</name>
    <dbReference type="NCBI Taxonomy" id="264251"/>
    <lineage>
        <taxon>Bacteria</taxon>
        <taxon>Bacillati</taxon>
        <taxon>Actinomycetota</taxon>
        <taxon>Actinomycetes</taxon>
        <taxon>Micrococcales</taxon>
        <taxon>Promicromonosporaceae</taxon>
        <taxon>Cellulosimicrobium</taxon>
    </lineage>
</organism>
<evidence type="ECO:0000256" key="4">
    <source>
        <dbReference type="ARBA" id="ARBA00022989"/>
    </source>
</evidence>
<feature type="compositionally biased region" description="Basic and acidic residues" evidence="6">
    <location>
        <begin position="366"/>
        <end position="375"/>
    </location>
</feature>
<feature type="transmembrane region" description="Helical" evidence="7">
    <location>
        <begin position="168"/>
        <end position="194"/>
    </location>
</feature>
<keyword evidence="4 7" id="KW-1133">Transmembrane helix</keyword>
<protein>
    <submittedName>
        <fullName evidence="8">Ribonuclease BN</fullName>
    </submittedName>
</protein>
<evidence type="ECO:0000256" key="6">
    <source>
        <dbReference type="SAM" id="MobiDB-lite"/>
    </source>
</evidence>
<dbReference type="PATRIC" id="fig|264251.5.peg.2827"/>
<evidence type="ECO:0000256" key="3">
    <source>
        <dbReference type="ARBA" id="ARBA00022692"/>
    </source>
</evidence>
<accession>A0A0H2KL22</accession>
<feature type="transmembrane region" description="Helical" evidence="7">
    <location>
        <begin position="59"/>
        <end position="85"/>
    </location>
</feature>
<gene>
    <name evidence="8" type="ORF">FB00_13865</name>
</gene>
<dbReference type="PANTHER" id="PTHR30213">
    <property type="entry name" value="INNER MEMBRANE PROTEIN YHJD"/>
    <property type="match status" value="1"/>
</dbReference>
<feature type="transmembrane region" description="Helical" evidence="7">
    <location>
        <begin position="278"/>
        <end position="302"/>
    </location>
</feature>
<dbReference type="STRING" id="264251.FB00_13865"/>
<dbReference type="EMBL" id="JNBQ01000019">
    <property type="protein sequence ID" value="KLN34151.1"/>
    <property type="molecule type" value="Genomic_DNA"/>
</dbReference>
<evidence type="ECO:0000256" key="1">
    <source>
        <dbReference type="ARBA" id="ARBA00004651"/>
    </source>
</evidence>
<dbReference type="RefSeq" id="WP_082141305.1">
    <property type="nucleotide sequence ID" value="NZ_JNBQ01000019.1"/>
</dbReference>
<comment type="subcellular location">
    <subcellularLocation>
        <location evidence="1">Cell membrane</location>
        <topology evidence="1">Multi-pass membrane protein</topology>
    </subcellularLocation>
</comment>
<dbReference type="NCBIfam" id="TIGR00765">
    <property type="entry name" value="yihY_not_rbn"/>
    <property type="match status" value="1"/>
</dbReference>
<evidence type="ECO:0000313" key="9">
    <source>
        <dbReference type="Proteomes" id="UP000035265"/>
    </source>
</evidence>
<dbReference type="InterPro" id="IPR017039">
    <property type="entry name" value="Virul_fac_BrkB"/>
</dbReference>
<proteinExistence type="predicted"/>
<dbReference type="PANTHER" id="PTHR30213:SF0">
    <property type="entry name" value="UPF0761 MEMBRANE PROTEIN YIHY"/>
    <property type="match status" value="1"/>
</dbReference>